<sequence length="277" mass="31561">MEDPKQSFASCTYLTTITPKQSEYLAKSLDPGNHPTVSYFLGATSTDTLQPWTVHRTYYGDPSSPSSEAEADLAWRNLVYILHYSTEQPGLFYTETDMCMPFYQNKQLLSNMTSANDIMQQRIVDRFDFSNMGYTISGEKRVYSQFVIIADKELLIDGSGLLKYFFMGGDEIREVESTTGPILATHWWNFIVGLGTTIKTLQIRDGFEPDDEEANKEFKIDLTRESEDVLADVIRWIELKTDGEGRAIPEFSVEEAKEIAREGIKMIDEMYPDGFSC</sequence>
<reference evidence="1 2" key="1">
    <citation type="journal article" date="2013" name="PLoS Genet.">
        <title>Genomic mechanisms accounting for the adaptation to parasitism in nematode-trapping fungi.</title>
        <authorList>
            <person name="Meerupati T."/>
            <person name="Andersson K.M."/>
            <person name="Friman E."/>
            <person name="Kumar D."/>
            <person name="Tunlid A."/>
            <person name="Ahren D."/>
        </authorList>
    </citation>
    <scope>NUCLEOTIDE SEQUENCE [LARGE SCALE GENOMIC DNA]</scope>
    <source>
        <strain evidence="1 2">CBS 200.50</strain>
    </source>
</reference>
<dbReference type="Proteomes" id="UP000015100">
    <property type="component" value="Unassembled WGS sequence"/>
</dbReference>
<name>S8AET6_DACHA</name>
<accession>S8AET6</accession>
<protein>
    <submittedName>
        <fullName evidence="1">Uncharacterized protein</fullName>
    </submittedName>
</protein>
<proteinExistence type="predicted"/>
<keyword evidence="2" id="KW-1185">Reference proteome</keyword>
<comment type="caution">
    <text evidence="1">The sequence shown here is derived from an EMBL/GenBank/DDBJ whole genome shotgun (WGS) entry which is preliminary data.</text>
</comment>
<reference evidence="2" key="2">
    <citation type="submission" date="2013-04" db="EMBL/GenBank/DDBJ databases">
        <title>Genomic mechanisms accounting for the adaptation to parasitism in nematode-trapping fungi.</title>
        <authorList>
            <person name="Ahren D.G."/>
        </authorList>
    </citation>
    <scope>NUCLEOTIDE SEQUENCE [LARGE SCALE GENOMIC DNA]</scope>
    <source>
        <strain evidence="2">CBS 200.50</strain>
    </source>
</reference>
<gene>
    <name evidence="1" type="ORF">H072_6554</name>
</gene>
<evidence type="ECO:0000313" key="1">
    <source>
        <dbReference type="EMBL" id="EPS39661.1"/>
    </source>
</evidence>
<dbReference type="AlphaFoldDB" id="S8AET6"/>
<organism evidence="1 2">
    <name type="scientific">Dactylellina haptotyla (strain CBS 200.50)</name>
    <name type="common">Nematode-trapping fungus</name>
    <name type="synonym">Monacrosporium haptotylum</name>
    <dbReference type="NCBI Taxonomy" id="1284197"/>
    <lineage>
        <taxon>Eukaryota</taxon>
        <taxon>Fungi</taxon>
        <taxon>Dikarya</taxon>
        <taxon>Ascomycota</taxon>
        <taxon>Pezizomycotina</taxon>
        <taxon>Orbiliomycetes</taxon>
        <taxon>Orbiliales</taxon>
        <taxon>Orbiliaceae</taxon>
        <taxon>Dactylellina</taxon>
    </lineage>
</organism>
<dbReference type="EMBL" id="AQGS01000461">
    <property type="protein sequence ID" value="EPS39661.1"/>
    <property type="molecule type" value="Genomic_DNA"/>
</dbReference>
<evidence type="ECO:0000313" key="2">
    <source>
        <dbReference type="Proteomes" id="UP000015100"/>
    </source>
</evidence>
<dbReference type="HOGENOM" id="CLU_921399_0_0_1"/>